<feature type="region of interest" description="Disordered" evidence="11">
    <location>
        <begin position="70"/>
        <end position="89"/>
    </location>
</feature>
<dbReference type="EMBL" id="OU895879">
    <property type="protein sequence ID" value="CAG9806601.1"/>
    <property type="molecule type" value="Genomic_DNA"/>
</dbReference>
<keyword evidence="8" id="KW-0804">Transcription</keyword>
<evidence type="ECO:0000256" key="10">
    <source>
        <dbReference type="PROSITE-ProRule" id="PRU00042"/>
    </source>
</evidence>
<keyword evidence="5" id="KW-0862">Zinc</keyword>
<keyword evidence="4 10" id="KW-0863">Zinc-finger</keyword>
<dbReference type="FunFam" id="3.30.160.60:FF:000446">
    <property type="entry name" value="Zinc finger protein"/>
    <property type="match status" value="2"/>
</dbReference>
<evidence type="ECO:0000256" key="9">
    <source>
        <dbReference type="ARBA" id="ARBA00023242"/>
    </source>
</evidence>
<feature type="compositionally biased region" description="Low complexity" evidence="11">
    <location>
        <begin position="603"/>
        <end position="620"/>
    </location>
</feature>
<keyword evidence="3" id="KW-0677">Repeat</keyword>
<comment type="subcellular location">
    <subcellularLocation>
        <location evidence="1">Nucleus</location>
    </subcellularLocation>
</comment>
<organism evidence="13 14">
    <name type="scientific">Chironomus riparius</name>
    <dbReference type="NCBI Taxonomy" id="315576"/>
    <lineage>
        <taxon>Eukaryota</taxon>
        <taxon>Metazoa</taxon>
        <taxon>Ecdysozoa</taxon>
        <taxon>Arthropoda</taxon>
        <taxon>Hexapoda</taxon>
        <taxon>Insecta</taxon>
        <taxon>Pterygota</taxon>
        <taxon>Neoptera</taxon>
        <taxon>Endopterygota</taxon>
        <taxon>Diptera</taxon>
        <taxon>Nematocera</taxon>
        <taxon>Chironomoidea</taxon>
        <taxon>Chironomidae</taxon>
        <taxon>Chironominae</taxon>
        <taxon>Chironomus</taxon>
    </lineage>
</organism>
<dbReference type="GO" id="GO:0008270">
    <property type="term" value="F:zinc ion binding"/>
    <property type="evidence" value="ECO:0007669"/>
    <property type="project" value="UniProtKB-KW"/>
</dbReference>
<evidence type="ECO:0000256" key="7">
    <source>
        <dbReference type="ARBA" id="ARBA00023125"/>
    </source>
</evidence>
<dbReference type="PANTHER" id="PTHR24383">
    <property type="entry name" value="ZINC FINGER PROTEIN"/>
    <property type="match status" value="1"/>
</dbReference>
<evidence type="ECO:0000259" key="12">
    <source>
        <dbReference type="PROSITE" id="PS50157"/>
    </source>
</evidence>
<gene>
    <name evidence="13" type="ORF">CHIRRI_LOCUS9456</name>
</gene>
<dbReference type="Pfam" id="PF00096">
    <property type="entry name" value="zf-C2H2"/>
    <property type="match status" value="4"/>
</dbReference>
<feature type="compositionally biased region" description="Low complexity" evidence="11">
    <location>
        <begin position="75"/>
        <end position="88"/>
    </location>
</feature>
<keyword evidence="6" id="KW-0805">Transcription regulation</keyword>
<reference evidence="13" key="1">
    <citation type="submission" date="2022-01" db="EMBL/GenBank/DDBJ databases">
        <authorList>
            <person name="King R."/>
        </authorList>
    </citation>
    <scope>NUCLEOTIDE SEQUENCE</scope>
</reference>
<dbReference type="SUPFAM" id="SSF57667">
    <property type="entry name" value="beta-beta-alpha zinc fingers"/>
    <property type="match status" value="6"/>
</dbReference>
<feature type="region of interest" description="Disordered" evidence="11">
    <location>
        <begin position="473"/>
        <end position="502"/>
    </location>
</feature>
<keyword evidence="14" id="KW-1185">Reference proteome</keyword>
<keyword evidence="7" id="KW-0238">DNA-binding</keyword>
<feature type="domain" description="C2H2-type" evidence="12">
    <location>
        <begin position="1041"/>
        <end position="1069"/>
    </location>
</feature>
<feature type="compositionally biased region" description="Polar residues" evidence="11">
    <location>
        <begin position="425"/>
        <end position="437"/>
    </location>
</feature>
<evidence type="ECO:0000256" key="6">
    <source>
        <dbReference type="ARBA" id="ARBA00023015"/>
    </source>
</evidence>
<protein>
    <recommendedName>
        <fullName evidence="12">C2H2-type domain-containing protein</fullName>
    </recommendedName>
</protein>
<feature type="domain" description="C2H2-type" evidence="12">
    <location>
        <begin position="1315"/>
        <end position="1343"/>
    </location>
</feature>
<evidence type="ECO:0000256" key="4">
    <source>
        <dbReference type="ARBA" id="ARBA00022771"/>
    </source>
</evidence>
<feature type="domain" description="C2H2-type" evidence="12">
    <location>
        <begin position="1436"/>
        <end position="1463"/>
    </location>
</feature>
<feature type="domain" description="C2H2-type" evidence="12">
    <location>
        <begin position="1256"/>
        <end position="1284"/>
    </location>
</feature>
<dbReference type="InterPro" id="IPR036236">
    <property type="entry name" value="Znf_C2H2_sf"/>
</dbReference>
<evidence type="ECO:0000256" key="11">
    <source>
        <dbReference type="SAM" id="MobiDB-lite"/>
    </source>
</evidence>
<feature type="compositionally biased region" description="Low complexity" evidence="11">
    <location>
        <begin position="353"/>
        <end position="362"/>
    </location>
</feature>
<feature type="domain" description="C2H2-type" evidence="12">
    <location>
        <begin position="1378"/>
        <end position="1405"/>
    </location>
</feature>
<evidence type="ECO:0000256" key="2">
    <source>
        <dbReference type="ARBA" id="ARBA00022723"/>
    </source>
</evidence>
<feature type="compositionally biased region" description="Low complexity" evidence="11">
    <location>
        <begin position="473"/>
        <end position="494"/>
    </location>
</feature>
<dbReference type="FunFam" id="3.30.160.60:FF:000100">
    <property type="entry name" value="Zinc finger 45-like"/>
    <property type="match status" value="2"/>
</dbReference>
<evidence type="ECO:0000313" key="13">
    <source>
        <dbReference type="EMBL" id="CAG9806601.1"/>
    </source>
</evidence>
<reference evidence="13" key="2">
    <citation type="submission" date="2022-10" db="EMBL/GenBank/DDBJ databases">
        <authorList>
            <consortium name="ENA_rothamsted_submissions"/>
            <consortium name="culmorum"/>
            <person name="King R."/>
        </authorList>
    </citation>
    <scope>NUCLEOTIDE SEQUENCE</scope>
</reference>
<accession>A0A9N9WV48</accession>
<feature type="domain" description="C2H2-type" evidence="12">
    <location>
        <begin position="1464"/>
        <end position="1491"/>
    </location>
</feature>
<feature type="region of interest" description="Disordered" evidence="11">
    <location>
        <begin position="580"/>
        <end position="620"/>
    </location>
</feature>
<evidence type="ECO:0000313" key="14">
    <source>
        <dbReference type="Proteomes" id="UP001153620"/>
    </source>
</evidence>
<feature type="compositionally biased region" description="Polar residues" evidence="11">
    <location>
        <begin position="861"/>
        <end position="885"/>
    </location>
</feature>
<dbReference type="GO" id="GO:0003677">
    <property type="term" value="F:DNA binding"/>
    <property type="evidence" value="ECO:0007669"/>
    <property type="project" value="UniProtKB-KW"/>
</dbReference>
<evidence type="ECO:0000256" key="5">
    <source>
        <dbReference type="ARBA" id="ARBA00022833"/>
    </source>
</evidence>
<feature type="region of interest" description="Disordered" evidence="11">
    <location>
        <begin position="343"/>
        <end position="365"/>
    </location>
</feature>
<dbReference type="PANTHER" id="PTHR24383:SF20">
    <property type="entry name" value="C2H2-TYPE DOMAIN-CONTAINING PROTEIN"/>
    <property type="match status" value="1"/>
</dbReference>
<feature type="domain" description="C2H2-type" evidence="12">
    <location>
        <begin position="1228"/>
        <end position="1255"/>
    </location>
</feature>
<evidence type="ECO:0000256" key="1">
    <source>
        <dbReference type="ARBA" id="ARBA00004123"/>
    </source>
</evidence>
<feature type="region of interest" description="Disordered" evidence="11">
    <location>
        <begin position="425"/>
        <end position="444"/>
    </location>
</feature>
<evidence type="ECO:0000256" key="8">
    <source>
        <dbReference type="ARBA" id="ARBA00023163"/>
    </source>
</evidence>
<dbReference type="PROSITE" id="PS50157">
    <property type="entry name" value="ZINC_FINGER_C2H2_2"/>
    <property type="match status" value="11"/>
</dbReference>
<sequence length="1524" mass="173420">MEQQQCPICMLYLLPGMCLQDHLDTHPKDMIIKALLSVKTEPPKQQTPVSNSNEMAATTVYLTTPFNSSQTHIYQQQNQQQQQQQQNQTPIQNSNFALAKRNTGNNAVLLGNRPYRLTLDTQQAAANISPPTTTTFLNATAVTPNHSYGRRVTNENDLFASDNNKTAFRCIQQNTEQKNIMIVNTSSTQFSIQQTVPVKKQQQQQQHGQTSTAIELHPVIMDNSTLSNSVPNAISIIPRYTSEKYSGPPPSYESSVTNTINDKPRVIDLTQTPTNTAMKMMEKQCIVGNGNNNNNNNKLTTLSSNGADENRHLMLTSAPQKILEYTQTENGDYMITEKLLSTTHHHNQHHQNQHQQSTNSHNMSHEEEIIEEIHDSDDNSYNVKYVEINEPLTFNLSSSDNNSGKYHQEEHYTVIEESEVEQINSFNESQGSSSNIESHAPRKSGVKVISNVKLTSAEMLSPTIKDIIKQYNNNNASSTSKNNNNNNNSNNNKTQTEKEMQIEQPVVDIVHTEITDTEDDDDYDVEMKEDMNKNDTKALIQCTETLNLSSNDKEEASSSSSSACTTSVIRKTATTISLDAIPSTSKAQDESKEQKLKNEPEPSTSSESLRKSSSTNVVFNSTNRLKQKEIYKQPKKLVVKLKKPLQEGGECTSSISSVTIQTVAANADNKDTTQIKNENMERETITTTQLHDHDDENVDIQKHSAMTERDSTVFKVESNEQFTVTFLDQHDYEPIKKITVTPEIHHDSETNQSVMSMELEPETTSVAVKREQTDNELPIIVKTEMSSCSASSMASNSQSSSCSRSPARINIENVSSININESSPINFLYQNDRVRFSPPLSPYVYMKTFSTSEDQPKQETDASWNNSSSVVTQNSDQNSTCSRYTPSFDDNRSNYTDIDVNLKTSRNDVHIRAPSTDSLNIRTDEKMPARGEISEQESNGEIEQPWHHPYFQLQAYPSSYDMNTAQECWNLSKADSQNACDSNNIQNVIINFPPLNGEEDIKAPDLLKTIMQTVAKQEPSGINDEASGSNSNLIVKKNRSFRCPECSKVFMKLRARNRHMEQEHPNFRRVKKIKPAPTATQTSKSEPTVFPTSSSSALVNWNATSTTQEQEVKVLSIIKHEPSTSAAVLVKNEMNRMLISTTGSIKMEMDRLLLEPSTSSTTQQMSTLGLKIKRTYMCAKCNEQFRTLKLLDKHFQIHPAECTLCQKTFNSWNTFSLHLKHHLNIRVHACRFCPKRFVQRQRLVEHERIHTGSLPIKCPDCDERFRRYSNMLHHRARVHLNKKAKQEDYVCDCGEIFQTKAKLEWHQETHENKPKPCPYCRERFTHRNSLTRHIRLSHTEKYVFVKSKAVNCPICSCTYLPSSIKAHMATHQLSNKEFSCSICSKQFSTKWNLKQHHWTHANRSSKPFQCNVCPSAFVRETDYTTHMNAHRSIKPFTCNTCGKRFVRKYNWLRHSREHEREKKFTCDICNKKFHRAYYLTEHKRVHTGERPFSCTICGKTSATKTNHNKHIKIHHARDPLTAEG</sequence>
<feature type="compositionally biased region" description="Basic and acidic residues" evidence="11">
    <location>
        <begin position="587"/>
        <end position="600"/>
    </location>
</feature>
<dbReference type="PROSITE" id="PS00028">
    <property type="entry name" value="ZINC_FINGER_C2H2_1"/>
    <property type="match status" value="10"/>
</dbReference>
<dbReference type="InterPro" id="IPR013087">
    <property type="entry name" value="Znf_C2H2_type"/>
</dbReference>
<dbReference type="GO" id="GO:0005634">
    <property type="term" value="C:nucleus"/>
    <property type="evidence" value="ECO:0007669"/>
    <property type="project" value="UniProtKB-SubCell"/>
</dbReference>
<dbReference type="SMART" id="SM00355">
    <property type="entry name" value="ZnF_C2H2"/>
    <property type="match status" value="14"/>
</dbReference>
<feature type="domain" description="C2H2-type" evidence="12">
    <location>
        <begin position="1492"/>
        <end position="1519"/>
    </location>
</feature>
<keyword evidence="2" id="KW-0479">Metal-binding</keyword>
<feature type="region of interest" description="Disordered" evidence="11">
    <location>
        <begin position="851"/>
        <end position="894"/>
    </location>
</feature>
<dbReference type="FunFam" id="3.30.160.60:FF:000045">
    <property type="entry name" value="ZFP69 zinc finger protein B"/>
    <property type="match status" value="1"/>
</dbReference>
<feature type="compositionally biased region" description="Basic residues" evidence="11">
    <location>
        <begin position="343"/>
        <end position="352"/>
    </location>
</feature>
<feature type="domain" description="C2H2-type" evidence="12">
    <location>
        <begin position="1176"/>
        <end position="1203"/>
    </location>
</feature>
<proteinExistence type="predicted"/>
<dbReference type="OrthoDB" id="10249535at2759"/>
<name>A0A9N9WV48_9DIPT</name>
<evidence type="ECO:0000256" key="3">
    <source>
        <dbReference type="ARBA" id="ARBA00022737"/>
    </source>
</evidence>
<dbReference type="Proteomes" id="UP001153620">
    <property type="component" value="Chromosome 3"/>
</dbReference>
<dbReference type="Gene3D" id="3.30.160.60">
    <property type="entry name" value="Classic Zinc Finger"/>
    <property type="match status" value="8"/>
</dbReference>
<keyword evidence="9" id="KW-0539">Nucleus</keyword>
<feature type="domain" description="C2H2-type" evidence="12">
    <location>
        <begin position="1408"/>
        <end position="1435"/>
    </location>
</feature>
<feature type="domain" description="C2H2-type" evidence="12">
    <location>
        <begin position="1200"/>
        <end position="1227"/>
    </location>
</feature>